<dbReference type="Pfam" id="PF00171">
    <property type="entry name" value="Aldedh"/>
    <property type="match status" value="1"/>
</dbReference>
<keyword evidence="1" id="KW-1133">Transmembrane helix</keyword>
<keyword evidence="1" id="KW-0472">Membrane</keyword>
<dbReference type="Proteomes" id="UP000246740">
    <property type="component" value="Unassembled WGS sequence"/>
</dbReference>
<dbReference type="InParanoid" id="A0A317XHV5"/>
<dbReference type="InterPro" id="IPR015590">
    <property type="entry name" value="Aldehyde_DH_dom"/>
</dbReference>
<organism evidence="3 4">
    <name type="scientific">Testicularia cyperi</name>
    <dbReference type="NCBI Taxonomy" id="1882483"/>
    <lineage>
        <taxon>Eukaryota</taxon>
        <taxon>Fungi</taxon>
        <taxon>Dikarya</taxon>
        <taxon>Basidiomycota</taxon>
        <taxon>Ustilaginomycotina</taxon>
        <taxon>Ustilaginomycetes</taxon>
        <taxon>Ustilaginales</taxon>
        <taxon>Anthracoideaceae</taxon>
        <taxon>Testicularia</taxon>
    </lineage>
</organism>
<dbReference type="Gene3D" id="3.40.605.10">
    <property type="entry name" value="Aldehyde Dehydrogenase, Chain A, domain 1"/>
    <property type="match status" value="1"/>
</dbReference>
<evidence type="ECO:0000259" key="2">
    <source>
        <dbReference type="Pfam" id="PF00171"/>
    </source>
</evidence>
<evidence type="ECO:0000256" key="1">
    <source>
        <dbReference type="SAM" id="Phobius"/>
    </source>
</evidence>
<gene>
    <name evidence="3" type="ORF">BCV70DRAFT_202900</name>
</gene>
<dbReference type="InterPro" id="IPR016163">
    <property type="entry name" value="Ald_DH_C"/>
</dbReference>
<dbReference type="InterPro" id="IPR016161">
    <property type="entry name" value="Ald_DH/histidinol_DH"/>
</dbReference>
<protein>
    <recommendedName>
        <fullName evidence="2">Aldehyde dehydrogenase domain-containing protein</fullName>
    </recommendedName>
</protein>
<keyword evidence="4" id="KW-1185">Reference proteome</keyword>
<sequence>MSTQLLKGSTDAAKAARLEEAELVSRLVSATEALEQVEDAVLDGRVSLNEAYRFKVLECIFDFLDGNKAELIDAASRDFAGKAPRSEIELEFSLTLAQVASVLEVSSKPGVSGGPLPVRFDPKTKQNGQTTVASPLGSVLVAAQHKRPFDDLFAPLASAVAAGNVVCAVLSPTLPAVNEVVAKKLTTKLPLSAVIVVSPASMPEYEEALSLLQAGEFGAQVPGTNHVARLIETPASAYVSASIVASPSKWFGGVNDNKIQAAATQLVDAASHLVGRSVGCPKLVFAHEEVFEQLQAAVTVAVAQSAPGLAPRDDGTVLREVLSRVDGARLIKPLPSEKAPGSIGVVSVDVEAARTGASAFLARRELLSVIKNLPVLVLVGVTSNEHAFSIIEDLGLEQGHMAVYSDDDAEVQHVLRETRPASLSVNHVAVENVFSSYAPRSKDSRNGIRWSPSLFETPSSVLLPAARPGSLGLVGLSSHHQKQQLVRKALALRLAKTKKLANKTRPTVSAPLLRVFFLQGLFLFWGTAFSGILLGLGYGTFRVSRWAYQHYLV</sequence>
<proteinExistence type="predicted"/>
<keyword evidence="1" id="KW-0812">Transmembrane</keyword>
<dbReference type="InterPro" id="IPR016162">
    <property type="entry name" value="Ald_DH_N"/>
</dbReference>
<dbReference type="AlphaFoldDB" id="A0A317XHV5"/>
<feature type="transmembrane region" description="Helical" evidence="1">
    <location>
        <begin position="512"/>
        <end position="536"/>
    </location>
</feature>
<feature type="domain" description="Aldehyde dehydrogenase" evidence="2">
    <location>
        <begin position="49"/>
        <end position="308"/>
    </location>
</feature>
<name>A0A317XHV5_9BASI</name>
<dbReference type="Gene3D" id="3.40.309.10">
    <property type="entry name" value="Aldehyde Dehydrogenase, Chain A, domain 2"/>
    <property type="match status" value="1"/>
</dbReference>
<reference evidence="3 4" key="1">
    <citation type="journal article" date="2018" name="Mol. Biol. Evol.">
        <title>Broad Genomic Sampling Reveals a Smut Pathogenic Ancestry of the Fungal Clade Ustilaginomycotina.</title>
        <authorList>
            <person name="Kijpornyongpan T."/>
            <person name="Mondo S.J."/>
            <person name="Barry K."/>
            <person name="Sandor L."/>
            <person name="Lee J."/>
            <person name="Lipzen A."/>
            <person name="Pangilinan J."/>
            <person name="LaButti K."/>
            <person name="Hainaut M."/>
            <person name="Henrissat B."/>
            <person name="Grigoriev I.V."/>
            <person name="Spatafora J.W."/>
            <person name="Aime M.C."/>
        </authorList>
    </citation>
    <scope>NUCLEOTIDE SEQUENCE [LARGE SCALE GENOMIC DNA]</scope>
    <source>
        <strain evidence="3 4">MCA 3645</strain>
    </source>
</reference>
<accession>A0A317XHV5</accession>
<evidence type="ECO:0000313" key="3">
    <source>
        <dbReference type="EMBL" id="PWY97387.1"/>
    </source>
</evidence>
<dbReference type="SUPFAM" id="SSF53720">
    <property type="entry name" value="ALDH-like"/>
    <property type="match status" value="1"/>
</dbReference>
<dbReference type="EMBL" id="KZ819209">
    <property type="protein sequence ID" value="PWY97387.1"/>
    <property type="molecule type" value="Genomic_DNA"/>
</dbReference>
<dbReference type="OrthoDB" id="2550461at2759"/>
<dbReference type="GO" id="GO:0016620">
    <property type="term" value="F:oxidoreductase activity, acting on the aldehyde or oxo group of donors, NAD or NADP as acceptor"/>
    <property type="evidence" value="ECO:0007669"/>
    <property type="project" value="InterPro"/>
</dbReference>
<dbReference type="STRING" id="1882483.A0A317XHV5"/>
<evidence type="ECO:0000313" key="4">
    <source>
        <dbReference type="Proteomes" id="UP000246740"/>
    </source>
</evidence>